<dbReference type="PANTHER" id="PTHR34597">
    <property type="entry name" value="SLR1661 PROTEIN"/>
    <property type="match status" value="1"/>
</dbReference>
<dbReference type="Pfam" id="PF03865">
    <property type="entry name" value="ShlB"/>
    <property type="match status" value="1"/>
</dbReference>
<dbReference type="Gene3D" id="2.40.160.50">
    <property type="entry name" value="membrane protein fhac: a member of the omp85/tpsb transporter family"/>
    <property type="match status" value="1"/>
</dbReference>
<evidence type="ECO:0000256" key="2">
    <source>
        <dbReference type="ARBA" id="ARBA00022692"/>
    </source>
</evidence>
<dbReference type="HOGENOM" id="CLU_021521_2_2_6"/>
<keyword evidence="2" id="KW-0812">Transmembrane</keyword>
<feature type="domain" description="Polypeptide-transport-associated ShlB-type" evidence="6">
    <location>
        <begin position="61"/>
        <end position="135"/>
    </location>
</feature>
<dbReference type="KEGG" id="dja:HY57_05180"/>
<dbReference type="GO" id="GO:0046819">
    <property type="term" value="P:protein secretion by the type V secretion system"/>
    <property type="evidence" value="ECO:0007669"/>
    <property type="project" value="TreeGrafter"/>
</dbReference>
<dbReference type="STRING" id="1217721.HY57_05180"/>
<evidence type="ECO:0000259" key="5">
    <source>
        <dbReference type="Pfam" id="PF03865"/>
    </source>
</evidence>
<keyword evidence="1" id="KW-0472">Membrane</keyword>
<evidence type="ECO:0000256" key="3">
    <source>
        <dbReference type="ARBA" id="ARBA00023237"/>
    </source>
</evidence>
<feature type="compositionally biased region" description="Polar residues" evidence="4">
    <location>
        <begin position="16"/>
        <end position="33"/>
    </location>
</feature>
<dbReference type="Gene3D" id="3.10.20.310">
    <property type="entry name" value="membrane protein fhac"/>
    <property type="match status" value="1"/>
</dbReference>
<gene>
    <name evidence="7" type="ORF">HY57_05180</name>
</gene>
<feature type="region of interest" description="Disordered" evidence="4">
    <location>
        <begin position="16"/>
        <end position="45"/>
    </location>
</feature>
<evidence type="ECO:0000256" key="4">
    <source>
        <dbReference type="SAM" id="MobiDB-lite"/>
    </source>
</evidence>
<name>A0A075JYZ1_9GAMM</name>
<dbReference type="GO" id="GO:0008320">
    <property type="term" value="F:protein transmembrane transporter activity"/>
    <property type="evidence" value="ECO:0007669"/>
    <property type="project" value="TreeGrafter"/>
</dbReference>
<sequence>MAIAIALNTHAVLAQNQPVTPPTSSGQLLQQVTRPPADPPSKLGLSIQPQAQSASQSTARFLVKSIQITGNTELPTDLLHAAVASGENRELSLSDLDALALRISEVYHQHGYPLATAYVPVQTIKDGVVRIDVAEARYGSVTVNNQSYVSSRVLHAPLASLESGQPITEYTLERSLLLLTDVPGATVNSTMHPGQSVGTSDLQVDVTPQARFSGEVGLDNFAAQYTGDVRATGNISINSPLGQGDLLDFDAITSGSGMKYGRGEYRYRLNGYGTTIGIAYSGLDYRLGGDARNLDAHGTASVGSVFLSQPIIRNTAGNLYAMVEYDHRRLDDRIDVIGLNNDRHIDRWSATLAGDQIDATGVTNARISVDYGRLFTDNFQTAFFDYFGAQTAGSYTKFEFSISRLQQLDATNAMYLGFSAQTANKNLDSSEQFFLGGPDSVRGYDVGVIAGTIGSLATVEYRHDMVFSSAPGVWQFTAFFDSGRVQIYDKPILPGTNSARLDSLGLGLSWAATHGWHLAATVAKPVSGTPALLGDRVDTSTHVWAQVRKAFY</sequence>
<accession>A0A075JYZ1</accession>
<evidence type="ECO:0000313" key="8">
    <source>
        <dbReference type="Proteomes" id="UP000027987"/>
    </source>
</evidence>
<evidence type="ECO:0000256" key="1">
    <source>
        <dbReference type="ARBA" id="ARBA00022452"/>
    </source>
</evidence>
<organism evidence="7 8">
    <name type="scientific">Dyella japonica A8</name>
    <dbReference type="NCBI Taxonomy" id="1217721"/>
    <lineage>
        <taxon>Bacteria</taxon>
        <taxon>Pseudomonadati</taxon>
        <taxon>Pseudomonadota</taxon>
        <taxon>Gammaproteobacteria</taxon>
        <taxon>Lysobacterales</taxon>
        <taxon>Rhodanobacteraceae</taxon>
        <taxon>Dyella</taxon>
    </lineage>
</organism>
<dbReference type="AlphaFoldDB" id="A0A075JYZ1"/>
<feature type="domain" description="Haemolysin activator HlyB C-terminal" evidence="5">
    <location>
        <begin position="198"/>
        <end position="487"/>
    </location>
</feature>
<keyword evidence="8" id="KW-1185">Reference proteome</keyword>
<keyword evidence="3" id="KW-0998">Cell outer membrane</keyword>
<evidence type="ECO:0000259" key="6">
    <source>
        <dbReference type="Pfam" id="PF08479"/>
    </source>
</evidence>
<dbReference type="EMBL" id="CP008884">
    <property type="protein sequence ID" value="AIF46697.1"/>
    <property type="molecule type" value="Genomic_DNA"/>
</dbReference>
<keyword evidence="1" id="KW-1134">Transmembrane beta strand</keyword>
<dbReference type="PANTHER" id="PTHR34597:SF1">
    <property type="entry name" value="HEME_HEMOPEXIN TRANSPORTER PROTEIN HUXB"/>
    <property type="match status" value="1"/>
</dbReference>
<dbReference type="PATRIC" id="fig|1217721.7.peg.1087"/>
<dbReference type="InterPro" id="IPR013686">
    <property type="entry name" value="Polypept-transport_assoc_ShlB"/>
</dbReference>
<reference evidence="7 8" key="1">
    <citation type="submission" date="2014-07" db="EMBL/GenBank/DDBJ databases">
        <title>Complete Genome Sequence of Dyella japonica Strain A8 Isolated from Malaysian Tropical Soil.</title>
        <authorList>
            <person name="Hui R.K.H."/>
            <person name="Chen J.-W."/>
            <person name="Chan K.-G."/>
            <person name="Leung F.C.C."/>
        </authorList>
    </citation>
    <scope>NUCLEOTIDE SEQUENCE [LARGE SCALE GENOMIC DNA]</scope>
    <source>
        <strain evidence="7 8">A8</strain>
    </source>
</reference>
<protein>
    <recommendedName>
        <fullName evidence="9">POTRA domain-containing protein</fullName>
    </recommendedName>
</protein>
<evidence type="ECO:0000313" key="7">
    <source>
        <dbReference type="EMBL" id="AIF46697.1"/>
    </source>
</evidence>
<dbReference type="GO" id="GO:0098046">
    <property type="term" value="C:type V protein secretion system complex"/>
    <property type="evidence" value="ECO:0007669"/>
    <property type="project" value="TreeGrafter"/>
</dbReference>
<dbReference type="Pfam" id="PF08479">
    <property type="entry name" value="POTRA_2"/>
    <property type="match status" value="1"/>
</dbReference>
<proteinExistence type="predicted"/>
<evidence type="ECO:0008006" key="9">
    <source>
        <dbReference type="Google" id="ProtNLM"/>
    </source>
</evidence>
<dbReference type="Proteomes" id="UP000027987">
    <property type="component" value="Chromosome"/>
</dbReference>
<dbReference type="InterPro" id="IPR005565">
    <property type="entry name" value="Hemolysn_activator_HlyB_C"/>
</dbReference>
<dbReference type="InterPro" id="IPR051544">
    <property type="entry name" value="TPS_OM_transporter"/>
</dbReference>